<dbReference type="AlphaFoldDB" id="A0A7X2N028"/>
<protein>
    <submittedName>
        <fullName evidence="1">Uncharacterized protein</fullName>
    </submittedName>
</protein>
<dbReference type="RefSeq" id="WP_154532183.1">
    <property type="nucleotide sequence ID" value="NZ_JAQXTV010000049.1"/>
</dbReference>
<organism evidence="1 2">
    <name type="scientific">Inconstantimicrobium porci</name>
    <dbReference type="NCBI Taxonomy" id="2652291"/>
    <lineage>
        <taxon>Bacteria</taxon>
        <taxon>Bacillati</taxon>
        <taxon>Bacillota</taxon>
        <taxon>Clostridia</taxon>
        <taxon>Eubacteriales</taxon>
        <taxon>Clostridiaceae</taxon>
        <taxon>Inconstantimicrobium</taxon>
    </lineage>
</organism>
<evidence type="ECO:0000313" key="1">
    <source>
        <dbReference type="EMBL" id="MSR92287.1"/>
    </source>
</evidence>
<proteinExistence type="predicted"/>
<name>A0A7X2N028_9CLOT</name>
<sequence length="62" mass="7219">MINIIKINDEVYIDDIIALRKEFMMECINDLHNDQCKNKSCDDSKLAYSHESGSFHGCYFAK</sequence>
<gene>
    <name evidence="1" type="ORF">FYJ33_13020</name>
</gene>
<dbReference type="Proteomes" id="UP000460287">
    <property type="component" value="Unassembled WGS sequence"/>
</dbReference>
<evidence type="ECO:0000313" key="2">
    <source>
        <dbReference type="Proteomes" id="UP000460287"/>
    </source>
</evidence>
<reference evidence="1 2" key="1">
    <citation type="submission" date="2019-08" db="EMBL/GenBank/DDBJ databases">
        <title>In-depth cultivation of the pig gut microbiome towards novel bacterial diversity and tailored functional studies.</title>
        <authorList>
            <person name="Wylensek D."/>
            <person name="Hitch T.C.A."/>
            <person name="Clavel T."/>
        </authorList>
    </citation>
    <scope>NUCLEOTIDE SEQUENCE [LARGE SCALE GENOMIC DNA]</scope>
    <source>
        <strain evidence="1 2">WCA-383-APC-5B</strain>
    </source>
</reference>
<keyword evidence="2" id="KW-1185">Reference proteome</keyword>
<accession>A0A7X2N028</accession>
<dbReference type="EMBL" id="VULX01000027">
    <property type="protein sequence ID" value="MSR92287.1"/>
    <property type="molecule type" value="Genomic_DNA"/>
</dbReference>
<comment type="caution">
    <text evidence="1">The sequence shown here is derived from an EMBL/GenBank/DDBJ whole genome shotgun (WGS) entry which is preliminary data.</text>
</comment>